<protein>
    <recommendedName>
        <fullName evidence="6">NNMT/PNMT/TEMT family protein</fullName>
    </recommendedName>
</protein>
<comment type="caution">
    <text evidence="4">The sequence shown here is derived from an EMBL/GenBank/DDBJ whole genome shotgun (WGS) entry which is preliminary data.</text>
</comment>
<dbReference type="Gene3D" id="3.40.50.150">
    <property type="entry name" value="Vaccinia Virus protein VP39"/>
    <property type="match status" value="1"/>
</dbReference>
<dbReference type="Proteomes" id="UP001235712">
    <property type="component" value="Unassembled WGS sequence"/>
</dbReference>
<dbReference type="PANTHER" id="PTHR10867">
    <property type="entry name" value="NNMT/PNMT/TEMT FAMILY MEMBER"/>
    <property type="match status" value="1"/>
</dbReference>
<dbReference type="InterPro" id="IPR029063">
    <property type="entry name" value="SAM-dependent_MTases_sf"/>
</dbReference>
<sequence>MAWKDFEPSAYWHHNYASLREDDRAILEHVGGFFSEYHREHPRVAGGPRVTGIDVGSGSNLYPALAMLPWADEILLTDHSPSNVAWLRGALAGQQPDTDADGAWVWLPFWETLRAYDGYDAATDPRRELTRRCSVEQRDVFQLQADGRFGIGTMFFVAESLTSYENEFEEATEHFLRSLAPGAPFAAAFMDKSLGYVVGDKSFPAVREVDSLRVDVTLRQFGAKARVTKIPVPGNDPLRDGYDGMIIAVGTTA</sequence>
<evidence type="ECO:0000256" key="3">
    <source>
        <dbReference type="ARBA" id="ARBA00022691"/>
    </source>
</evidence>
<dbReference type="NCBIfam" id="NF040568">
    <property type="entry name" value="SCO2525_fam"/>
    <property type="match status" value="1"/>
</dbReference>
<dbReference type="Pfam" id="PF01234">
    <property type="entry name" value="NNMT_PNMT_TEMT"/>
    <property type="match status" value="1"/>
</dbReference>
<dbReference type="PANTHER" id="PTHR10867:SF17">
    <property type="entry name" value="NICOTINAMIDE N-METHYLTRANSFERASE"/>
    <property type="match status" value="1"/>
</dbReference>
<dbReference type="PROSITE" id="PS51681">
    <property type="entry name" value="SAM_MT_NNMT_PNMT_TEMT"/>
    <property type="match status" value="1"/>
</dbReference>
<reference evidence="4 5" key="1">
    <citation type="submission" date="2023-07" db="EMBL/GenBank/DDBJ databases">
        <title>Sequencing the genomes of 1000 actinobacteria strains.</title>
        <authorList>
            <person name="Klenk H.-P."/>
        </authorList>
    </citation>
    <scope>NUCLEOTIDE SEQUENCE [LARGE SCALE GENOMIC DNA]</scope>
    <source>
        <strain evidence="4 5">DSM 44388</strain>
    </source>
</reference>
<keyword evidence="3" id="KW-0949">S-adenosyl-L-methionine</keyword>
<organism evidence="4 5">
    <name type="scientific">Kineosporia succinea</name>
    <dbReference type="NCBI Taxonomy" id="84632"/>
    <lineage>
        <taxon>Bacteria</taxon>
        <taxon>Bacillati</taxon>
        <taxon>Actinomycetota</taxon>
        <taxon>Actinomycetes</taxon>
        <taxon>Kineosporiales</taxon>
        <taxon>Kineosporiaceae</taxon>
        <taxon>Kineosporia</taxon>
    </lineage>
</organism>
<dbReference type="InterPro" id="IPR000940">
    <property type="entry name" value="NNMT_TEMT_trans"/>
</dbReference>
<accession>A0ABT9PDJ5</accession>
<evidence type="ECO:0000313" key="4">
    <source>
        <dbReference type="EMBL" id="MDP9830788.1"/>
    </source>
</evidence>
<dbReference type="EMBL" id="JAUSQZ010000001">
    <property type="protein sequence ID" value="MDP9830788.1"/>
    <property type="molecule type" value="Genomic_DNA"/>
</dbReference>
<evidence type="ECO:0000313" key="5">
    <source>
        <dbReference type="Proteomes" id="UP001235712"/>
    </source>
</evidence>
<evidence type="ECO:0008006" key="6">
    <source>
        <dbReference type="Google" id="ProtNLM"/>
    </source>
</evidence>
<evidence type="ECO:0000256" key="1">
    <source>
        <dbReference type="ARBA" id="ARBA00022603"/>
    </source>
</evidence>
<keyword evidence="2" id="KW-0808">Transferase</keyword>
<gene>
    <name evidence="4" type="ORF">J2S57_006537</name>
</gene>
<name>A0ABT9PDJ5_9ACTN</name>
<dbReference type="SUPFAM" id="SSF53335">
    <property type="entry name" value="S-adenosyl-L-methionine-dependent methyltransferases"/>
    <property type="match status" value="1"/>
</dbReference>
<proteinExistence type="predicted"/>
<keyword evidence="1" id="KW-0489">Methyltransferase</keyword>
<keyword evidence="5" id="KW-1185">Reference proteome</keyword>
<evidence type="ECO:0000256" key="2">
    <source>
        <dbReference type="ARBA" id="ARBA00022679"/>
    </source>
</evidence>
<dbReference type="RefSeq" id="WP_307249931.1">
    <property type="nucleotide sequence ID" value="NZ_JAUSQZ010000001.1"/>
</dbReference>